<dbReference type="Pfam" id="PF01757">
    <property type="entry name" value="Acyl_transf_3"/>
    <property type="match status" value="1"/>
</dbReference>
<feature type="transmembrane region" description="Helical" evidence="1">
    <location>
        <begin position="21"/>
        <end position="39"/>
    </location>
</feature>
<feature type="transmembrane region" description="Helical" evidence="1">
    <location>
        <begin position="289"/>
        <end position="306"/>
    </location>
</feature>
<dbReference type="InterPro" id="IPR052734">
    <property type="entry name" value="Nod_factor_acetyltransferase"/>
</dbReference>
<dbReference type="Proteomes" id="UP001419910">
    <property type="component" value="Unassembled WGS sequence"/>
</dbReference>
<feature type="transmembrane region" description="Helical" evidence="1">
    <location>
        <begin position="122"/>
        <end position="140"/>
    </location>
</feature>
<name>A0ABU9Y118_9SPHN</name>
<gene>
    <name evidence="3" type="ORF">ABC974_07715</name>
</gene>
<feature type="transmembrane region" description="Helical" evidence="1">
    <location>
        <begin position="147"/>
        <end position="168"/>
    </location>
</feature>
<comment type="caution">
    <text evidence="3">The sequence shown here is derived from an EMBL/GenBank/DDBJ whole genome shotgun (WGS) entry which is preliminary data.</text>
</comment>
<dbReference type="InterPro" id="IPR002656">
    <property type="entry name" value="Acyl_transf_3_dom"/>
</dbReference>
<feature type="transmembrane region" description="Helical" evidence="1">
    <location>
        <begin position="90"/>
        <end position="110"/>
    </location>
</feature>
<evidence type="ECO:0000256" key="1">
    <source>
        <dbReference type="SAM" id="Phobius"/>
    </source>
</evidence>
<protein>
    <submittedName>
        <fullName evidence="3">Acyltransferase</fullName>
        <ecNumber evidence="3">2.3.1.-</ecNumber>
    </submittedName>
</protein>
<dbReference type="GO" id="GO:0016746">
    <property type="term" value="F:acyltransferase activity"/>
    <property type="evidence" value="ECO:0007669"/>
    <property type="project" value="UniProtKB-KW"/>
</dbReference>
<keyword evidence="4" id="KW-1185">Reference proteome</keyword>
<accession>A0ABU9Y118</accession>
<dbReference type="EMBL" id="JBDIME010000004">
    <property type="protein sequence ID" value="MEN2789506.1"/>
    <property type="molecule type" value="Genomic_DNA"/>
</dbReference>
<evidence type="ECO:0000313" key="4">
    <source>
        <dbReference type="Proteomes" id="UP001419910"/>
    </source>
</evidence>
<keyword evidence="3" id="KW-0012">Acyltransferase</keyword>
<reference evidence="3 4" key="1">
    <citation type="submission" date="2024-05" db="EMBL/GenBank/DDBJ databases">
        <authorList>
            <person name="Liu Q."/>
            <person name="Xin Y.-H."/>
        </authorList>
    </citation>
    <scope>NUCLEOTIDE SEQUENCE [LARGE SCALE GENOMIC DNA]</scope>
    <source>
        <strain evidence="3 4">CGMCC 1.10181</strain>
    </source>
</reference>
<keyword evidence="1" id="KW-0812">Transmembrane</keyword>
<feature type="transmembrane region" description="Helical" evidence="1">
    <location>
        <begin position="180"/>
        <end position="195"/>
    </location>
</feature>
<dbReference type="RefSeq" id="WP_343887193.1">
    <property type="nucleotide sequence ID" value="NZ_BAAAEH010000002.1"/>
</dbReference>
<dbReference type="EC" id="2.3.1.-" evidence="3"/>
<feature type="transmembrane region" description="Helical" evidence="1">
    <location>
        <begin position="202"/>
        <end position="222"/>
    </location>
</feature>
<organism evidence="3 4">
    <name type="scientific">Sphingomonas oligophenolica</name>
    <dbReference type="NCBI Taxonomy" id="301154"/>
    <lineage>
        <taxon>Bacteria</taxon>
        <taxon>Pseudomonadati</taxon>
        <taxon>Pseudomonadota</taxon>
        <taxon>Alphaproteobacteria</taxon>
        <taxon>Sphingomonadales</taxon>
        <taxon>Sphingomonadaceae</taxon>
        <taxon>Sphingomonas</taxon>
    </lineage>
</organism>
<evidence type="ECO:0000259" key="2">
    <source>
        <dbReference type="Pfam" id="PF01757"/>
    </source>
</evidence>
<dbReference type="PANTHER" id="PTHR37312:SF1">
    <property type="entry name" value="MEMBRANE-BOUND ACYLTRANSFERASE YKRP-RELATED"/>
    <property type="match status" value="1"/>
</dbReference>
<feature type="domain" description="Acyltransferase 3" evidence="2">
    <location>
        <begin position="21"/>
        <end position="301"/>
    </location>
</feature>
<feature type="transmembrane region" description="Helical" evidence="1">
    <location>
        <begin position="51"/>
        <end position="69"/>
    </location>
</feature>
<keyword evidence="3" id="KW-0808">Transferase</keyword>
<proteinExistence type="predicted"/>
<evidence type="ECO:0000313" key="3">
    <source>
        <dbReference type="EMBL" id="MEN2789506.1"/>
    </source>
</evidence>
<keyword evidence="1" id="KW-0472">Membrane</keyword>
<keyword evidence="1" id="KW-1133">Transmembrane helix</keyword>
<dbReference type="PANTHER" id="PTHR37312">
    <property type="entry name" value="MEMBRANE-BOUND ACYLTRANSFERASE YKRP-RELATED"/>
    <property type="match status" value="1"/>
</dbReference>
<sequence>MSSGALAVESAPSQAREGRNTGIDVFRGMLVLLVILGHFSELTQRQSFVTWLGFGFRMPLFIGLTGYLFNLEQARSASLPALFRKYYGRLILPWLVACAVHLTIVGAVTWRTPFDILFRPPFHLWFVPVMMAFIITARGCRLSPGEMLAITIPTSIAAMYFFGVGYNIEQYQAWVPDRRYLVYPIYFAFGMWIARRKFDPSMLHVPLLLALIGLFWWCRLYGHPSRDSEVAAELILCMPLIALLPRVRRRFVNLPLIASIGRDSLFFYLWHPIMFGLWASAGFSGLRLLALAMLSILLTAAIIARIPRLRDIFGLRAPDPFGGPALVKPRLAPGVERAG</sequence>